<keyword evidence="4" id="KW-1185">Reference proteome</keyword>
<keyword evidence="2" id="KW-0472">Membrane</keyword>
<reference evidence="3" key="1">
    <citation type="submission" date="2024-05" db="EMBL/GenBank/DDBJ databases">
        <title>30 novel species of actinomycetes from the DSMZ collection.</title>
        <authorList>
            <person name="Nouioui I."/>
        </authorList>
    </citation>
    <scope>NUCLEOTIDE SEQUENCE</scope>
    <source>
        <strain evidence="3">DSM 41529</strain>
    </source>
</reference>
<dbReference type="RefSeq" id="WP_311728244.1">
    <property type="nucleotide sequence ID" value="NZ_JAVRFD010000021.1"/>
</dbReference>
<feature type="transmembrane region" description="Helical" evidence="2">
    <location>
        <begin position="45"/>
        <end position="67"/>
    </location>
</feature>
<keyword evidence="2" id="KW-0812">Transmembrane</keyword>
<gene>
    <name evidence="3" type="ORF">RND15_34290</name>
</gene>
<protein>
    <recommendedName>
        <fullName evidence="5">Extensin</fullName>
    </recommendedName>
</protein>
<evidence type="ECO:0000313" key="4">
    <source>
        <dbReference type="Proteomes" id="UP001180754"/>
    </source>
</evidence>
<evidence type="ECO:0000256" key="1">
    <source>
        <dbReference type="SAM" id="MobiDB-lite"/>
    </source>
</evidence>
<evidence type="ECO:0000313" key="3">
    <source>
        <dbReference type="EMBL" id="MDT0547725.1"/>
    </source>
</evidence>
<dbReference type="EMBL" id="JAVRFD010000021">
    <property type="protein sequence ID" value="MDT0547725.1"/>
    <property type="molecule type" value="Genomic_DNA"/>
</dbReference>
<feature type="compositionally biased region" description="Basic residues" evidence="1">
    <location>
        <begin position="144"/>
        <end position="154"/>
    </location>
</feature>
<feature type="transmembrane region" description="Helical" evidence="2">
    <location>
        <begin position="12"/>
        <end position="39"/>
    </location>
</feature>
<accession>A0ABU2XQF3</accession>
<feature type="compositionally biased region" description="Pro residues" evidence="1">
    <location>
        <begin position="231"/>
        <end position="241"/>
    </location>
</feature>
<organism evidence="3 4">
    <name type="scientific">Streptomyces lonegramiae</name>
    <dbReference type="NCBI Taxonomy" id="3075524"/>
    <lineage>
        <taxon>Bacteria</taxon>
        <taxon>Bacillati</taxon>
        <taxon>Actinomycetota</taxon>
        <taxon>Actinomycetes</taxon>
        <taxon>Kitasatosporales</taxon>
        <taxon>Streptomycetaceae</taxon>
        <taxon>Streptomyces</taxon>
    </lineage>
</organism>
<comment type="caution">
    <text evidence="3">The sequence shown here is derived from an EMBL/GenBank/DDBJ whole genome shotgun (WGS) entry which is preliminary data.</text>
</comment>
<evidence type="ECO:0000256" key="2">
    <source>
        <dbReference type="SAM" id="Phobius"/>
    </source>
</evidence>
<evidence type="ECO:0008006" key="5">
    <source>
        <dbReference type="Google" id="ProtNLM"/>
    </source>
</evidence>
<feature type="compositionally biased region" description="Pro residues" evidence="1">
    <location>
        <begin position="182"/>
        <end position="213"/>
    </location>
</feature>
<sequence length="332" mass="35232">MSQQPSQAEVDALLRILVRILAGVAVLALVFTAVNVTLFATDHHIPWPIALLLDPMVALTLTTVLYADARLAAWGIPPPGWSTALRWSAGLAATLMNTWTSLWPDDHIGWPRHANPAGVLLHSVPPLLLIGLTETIAAYRRCTSHLHPHPHPHPHPATAPQQVHPHPAAAPLRKQNGSTPGAPAPAIRPPARTPHPAPHPKPALHPIPHPGTHPHPTGDRPQETPARPDGPHPAPNAPAPQPGADSRADAELYAQALALDAAARQITGQPVSIRQLRRHLHLGQRRARELRTRLDTQRAPGAPAPHTAPGAMPGAAPHQPTTNAPVGVRGAA</sequence>
<feature type="region of interest" description="Disordered" evidence="1">
    <location>
        <begin position="144"/>
        <end position="247"/>
    </location>
</feature>
<name>A0ABU2XQF3_9ACTN</name>
<keyword evidence="2" id="KW-1133">Transmembrane helix</keyword>
<dbReference type="Proteomes" id="UP001180754">
    <property type="component" value="Unassembled WGS sequence"/>
</dbReference>
<feature type="compositionally biased region" description="Low complexity" evidence="1">
    <location>
        <begin position="156"/>
        <end position="171"/>
    </location>
</feature>
<proteinExistence type="predicted"/>
<feature type="compositionally biased region" description="Low complexity" evidence="1">
    <location>
        <begin position="299"/>
        <end position="320"/>
    </location>
</feature>
<feature type="region of interest" description="Disordered" evidence="1">
    <location>
        <begin position="294"/>
        <end position="332"/>
    </location>
</feature>